<keyword evidence="5 12" id="KW-1133">Transmembrane helix</keyword>
<dbReference type="AlphaFoldDB" id="V4IX62"/>
<dbReference type="eggNOG" id="arCOG03103">
    <property type="taxonomic scope" value="Archaea"/>
</dbReference>
<dbReference type="GO" id="GO:0016491">
    <property type="term" value="F:oxidoreductase activity"/>
    <property type="evidence" value="ECO:0007669"/>
    <property type="project" value="UniProtKB-KW"/>
</dbReference>
<keyword evidence="4" id="KW-0479">Metal-binding</keyword>
<keyword evidence="3 12" id="KW-0812">Transmembrane</keyword>
<evidence type="ECO:0000256" key="1">
    <source>
        <dbReference type="ARBA" id="ARBA00004141"/>
    </source>
</evidence>
<feature type="transmembrane region" description="Helical" evidence="12">
    <location>
        <begin position="76"/>
        <end position="98"/>
    </location>
</feature>
<evidence type="ECO:0000256" key="8">
    <source>
        <dbReference type="ARBA" id="ARBA00023133"/>
    </source>
</evidence>
<dbReference type="GO" id="GO:0016020">
    <property type="term" value="C:membrane"/>
    <property type="evidence" value="ECO:0007669"/>
    <property type="project" value="UniProtKB-SubCell"/>
</dbReference>
<evidence type="ECO:0000256" key="2">
    <source>
        <dbReference type="ARBA" id="ARBA00022475"/>
    </source>
</evidence>
<comment type="caution">
    <text evidence="13">The sequence shown here is derived from an EMBL/GenBank/DDBJ whole genome shotgun (WGS) entry which is preliminary data.</text>
</comment>
<keyword evidence="10" id="KW-1015">Disulfide bond</keyword>
<comment type="subcellular location">
    <subcellularLocation>
        <location evidence="1">Membrane</location>
        <topology evidence="1">Multi-pass membrane protein</topology>
    </subcellularLocation>
</comment>
<dbReference type="InterPro" id="IPR050450">
    <property type="entry name" value="COX15/CtaA_HemeA_synthase"/>
</dbReference>
<evidence type="ECO:0000256" key="11">
    <source>
        <dbReference type="ARBA" id="ARBA00023444"/>
    </source>
</evidence>
<evidence type="ECO:0000313" key="13">
    <source>
        <dbReference type="EMBL" id="ESP87762.1"/>
    </source>
</evidence>
<dbReference type="PANTHER" id="PTHR35457">
    <property type="entry name" value="HEME A SYNTHASE"/>
    <property type="match status" value="1"/>
</dbReference>
<keyword evidence="14" id="KW-1185">Reference proteome</keyword>
<dbReference type="Pfam" id="PF02628">
    <property type="entry name" value="COX15-CtaA"/>
    <property type="match status" value="1"/>
</dbReference>
<evidence type="ECO:0000256" key="10">
    <source>
        <dbReference type="ARBA" id="ARBA00023157"/>
    </source>
</evidence>
<dbReference type="InterPro" id="IPR003780">
    <property type="entry name" value="COX15/CtaA_fam"/>
</dbReference>
<dbReference type="STRING" id="1324957.K933_12236"/>
<keyword evidence="6" id="KW-0560">Oxidoreductase</keyword>
<keyword evidence="8" id="KW-0350">Heme biosynthesis</keyword>
<evidence type="ECO:0000256" key="5">
    <source>
        <dbReference type="ARBA" id="ARBA00022989"/>
    </source>
</evidence>
<proteinExistence type="predicted"/>
<feature type="transmembrane region" description="Helical" evidence="12">
    <location>
        <begin position="175"/>
        <end position="194"/>
    </location>
</feature>
<keyword evidence="7" id="KW-0408">Iron</keyword>
<evidence type="ECO:0000256" key="7">
    <source>
        <dbReference type="ARBA" id="ARBA00023004"/>
    </source>
</evidence>
<feature type="transmembrane region" description="Helical" evidence="12">
    <location>
        <begin position="110"/>
        <end position="131"/>
    </location>
</feature>
<dbReference type="GO" id="GO:0046872">
    <property type="term" value="F:metal ion binding"/>
    <property type="evidence" value="ECO:0007669"/>
    <property type="project" value="UniProtKB-KW"/>
</dbReference>
<feature type="transmembrane region" description="Helical" evidence="12">
    <location>
        <begin position="206"/>
        <end position="224"/>
    </location>
</feature>
<comment type="pathway">
    <text evidence="11">Porphyrin-containing compound metabolism.</text>
</comment>
<evidence type="ECO:0000256" key="3">
    <source>
        <dbReference type="ARBA" id="ARBA00022692"/>
    </source>
</evidence>
<evidence type="ECO:0000256" key="12">
    <source>
        <dbReference type="SAM" id="Phobius"/>
    </source>
</evidence>
<feature type="transmembrane region" description="Helical" evidence="12">
    <location>
        <begin position="236"/>
        <end position="256"/>
    </location>
</feature>
<organism evidence="13 14">
    <name type="scientific">Candidatus Halobonum tyrrellensis G22</name>
    <dbReference type="NCBI Taxonomy" id="1324957"/>
    <lineage>
        <taxon>Archaea</taxon>
        <taxon>Methanobacteriati</taxon>
        <taxon>Methanobacteriota</taxon>
        <taxon>Stenosarchaea group</taxon>
        <taxon>Halobacteria</taxon>
        <taxon>Halobacteriales</taxon>
        <taxon>Haloferacaceae</taxon>
        <taxon>Candidatus Halobonum</taxon>
    </lineage>
</organism>
<accession>V4IX62</accession>
<dbReference type="OrthoDB" id="336837at2157"/>
<reference evidence="13 14" key="1">
    <citation type="journal article" date="2013" name="Genome Announc.">
        <title>Draft Genome Sequence of 'Candidatus Halobonum tyrrellensis' Strain G22, Isolated from the Hypersaline Waters of Lake Tyrrell, Australia.</title>
        <authorList>
            <person name="Ugalde J.A."/>
            <person name="Narasingarao P."/>
            <person name="Kuo S."/>
            <person name="Podell S."/>
            <person name="Allen E.E."/>
        </authorList>
    </citation>
    <scope>NUCLEOTIDE SEQUENCE [LARGE SCALE GENOMIC DNA]</scope>
    <source>
        <strain evidence="13 14">G22</strain>
    </source>
</reference>
<keyword evidence="2" id="KW-1003">Cell membrane</keyword>
<gene>
    <name evidence="13" type="ORF">K933_12236</name>
</gene>
<feature type="transmembrane region" description="Helical" evidence="12">
    <location>
        <begin position="143"/>
        <end position="163"/>
    </location>
</feature>
<evidence type="ECO:0000256" key="9">
    <source>
        <dbReference type="ARBA" id="ARBA00023136"/>
    </source>
</evidence>
<sequence length="273" mass="28808">MTLTLVMLGVYTAATGSGLACSQQWPLCDGGVLPQTVPSFIEWFHRLWAMVTGFLILGVAVWAWRADKPKRTRWAAAGATVLTPLQAVFGAVTVTFNGRLPGGYSMPVHAAHFVTGFGIFALLAYTALLSYEGRYGRDPLTRTRAALGVALACLLASVVFSRLPPLLDYAPWAQAAFYGVSLAGFGALTGATRWLGDVADDHGGRFRPATALAGALLFVAMLLGRDLVYYSPTVRLVNAVVVAGAVALVAGVGWALRREDGPGATPVYGSTDD</sequence>
<evidence type="ECO:0000256" key="4">
    <source>
        <dbReference type="ARBA" id="ARBA00022723"/>
    </source>
</evidence>
<dbReference type="GO" id="GO:0006784">
    <property type="term" value="P:heme A biosynthetic process"/>
    <property type="evidence" value="ECO:0007669"/>
    <property type="project" value="InterPro"/>
</dbReference>
<keyword evidence="9 12" id="KW-0472">Membrane</keyword>
<dbReference type="PANTHER" id="PTHR35457:SF1">
    <property type="entry name" value="HEME A SYNTHASE"/>
    <property type="match status" value="1"/>
</dbReference>
<dbReference type="Proteomes" id="UP000017840">
    <property type="component" value="Unassembled WGS sequence"/>
</dbReference>
<evidence type="ECO:0000256" key="6">
    <source>
        <dbReference type="ARBA" id="ARBA00023002"/>
    </source>
</evidence>
<feature type="transmembrane region" description="Helical" evidence="12">
    <location>
        <begin position="46"/>
        <end position="64"/>
    </location>
</feature>
<evidence type="ECO:0000313" key="14">
    <source>
        <dbReference type="Proteomes" id="UP000017840"/>
    </source>
</evidence>
<name>V4IX62_9EURY</name>
<protein>
    <submittedName>
        <fullName evidence="13">Cytochrome oxidase assembly</fullName>
    </submittedName>
</protein>
<dbReference type="EMBL" id="ASGZ01000044">
    <property type="protein sequence ID" value="ESP87762.1"/>
    <property type="molecule type" value="Genomic_DNA"/>
</dbReference>